<dbReference type="GO" id="GO:0009311">
    <property type="term" value="P:oligosaccharide metabolic process"/>
    <property type="evidence" value="ECO:0007669"/>
    <property type="project" value="InterPro"/>
</dbReference>
<evidence type="ECO:0000256" key="3">
    <source>
        <dbReference type="ARBA" id="ARBA00023295"/>
    </source>
</evidence>
<dbReference type="GO" id="GO:0004573">
    <property type="term" value="F:Glc3Man9GlcNAc2 oligosaccharide glucosidase activity"/>
    <property type="evidence" value="ECO:0007669"/>
    <property type="project" value="InterPro"/>
</dbReference>
<evidence type="ECO:0000313" key="6">
    <source>
        <dbReference type="Proteomes" id="UP000285864"/>
    </source>
</evidence>
<name>A0A412GJ23_9BACT</name>
<dbReference type="PANTHER" id="PTHR10412">
    <property type="entry name" value="MANNOSYL-OLIGOSACCHARIDE GLUCOSIDASE"/>
    <property type="match status" value="1"/>
</dbReference>
<sequence length="460" mass="53252">MKKTIWLLVLNIVIGGICQAQLPERNAVNIEKYREICKKHIYKEMKGMYRQAGGSLHFPFLAPGSSQYLDMLWDWDSWLSDVALRQILSDKGTEADKKEALAYEQGCVLNSLSYGGMDGWIPIWIERNAPSREEMLKKRNPWKTNMHKPTLAQHAAFIVKNMGGDAEWLREDFYTLQAFVAKYLNFHRHKATGLIYWETDEAIGVDNDPSTFYRPHGSSGSIFLNCLMYKELQAMAYLADCLNLTDISIFFEKEAETLKTNIRKHCWDERDRFYYSVDLNLLPVEKPDIKGLYPGDLYLHVGQPRTYDCLIQRFSVWSGFMAMWAQVATPEQARQMVQIHFCDTTSFNAPAGIRTLSPLEKMYNVRASGNPSSWAGPIWINVNYLVFRGLLQYGYEKEAREVAEKTILLLGRDFERFGALHEYYLPDNGEPVLNRGFQNWNFLVLNMIAWMEGRPVVTEF</sequence>
<dbReference type="AlphaFoldDB" id="A0A412GJ23"/>
<proteinExistence type="inferred from homology"/>
<dbReference type="InterPro" id="IPR008928">
    <property type="entry name" value="6-hairpin_glycosidase_sf"/>
</dbReference>
<keyword evidence="2 5" id="KW-0378">Hydrolase</keyword>
<keyword evidence="6" id="KW-1185">Reference proteome</keyword>
<evidence type="ECO:0000256" key="1">
    <source>
        <dbReference type="ARBA" id="ARBA00010833"/>
    </source>
</evidence>
<reference evidence="5 6" key="1">
    <citation type="submission" date="2018-08" db="EMBL/GenBank/DDBJ databases">
        <title>A genome reference for cultivated species of the human gut microbiota.</title>
        <authorList>
            <person name="Zou Y."/>
            <person name="Xue W."/>
            <person name="Luo G."/>
        </authorList>
    </citation>
    <scope>NUCLEOTIDE SEQUENCE [LARGE SCALE GENOMIC DNA]</scope>
    <source>
        <strain evidence="5 6">AF24-2</strain>
    </source>
</reference>
<dbReference type="EMBL" id="QRUU01000042">
    <property type="protein sequence ID" value="RGR94796.1"/>
    <property type="molecule type" value="Genomic_DNA"/>
</dbReference>
<protein>
    <submittedName>
        <fullName evidence="5">Glycoside hydrolase family 37</fullName>
    </submittedName>
</protein>
<dbReference type="SUPFAM" id="SSF48208">
    <property type="entry name" value="Six-hairpin glycosidases"/>
    <property type="match status" value="1"/>
</dbReference>
<gene>
    <name evidence="5" type="ORF">DWY20_09900</name>
</gene>
<feature type="domain" description="Mannosylglycerate hydrolase MGH1-like glycoside hydrolase" evidence="4">
    <location>
        <begin position="72"/>
        <end position="436"/>
    </location>
</feature>
<dbReference type="InterPro" id="IPR054491">
    <property type="entry name" value="MGH1-like_GH"/>
</dbReference>
<accession>A0A412GJ23</accession>
<organism evidence="5 6">
    <name type="scientific">Phocaeicola coprocola</name>
    <dbReference type="NCBI Taxonomy" id="310298"/>
    <lineage>
        <taxon>Bacteria</taxon>
        <taxon>Pseudomonadati</taxon>
        <taxon>Bacteroidota</taxon>
        <taxon>Bacteroidia</taxon>
        <taxon>Bacteroidales</taxon>
        <taxon>Bacteroidaceae</taxon>
        <taxon>Phocaeicola</taxon>
    </lineage>
</organism>
<dbReference type="Gene3D" id="1.50.10.10">
    <property type="match status" value="1"/>
</dbReference>
<dbReference type="PANTHER" id="PTHR10412:SF11">
    <property type="entry name" value="MANNOSYL-OLIGOSACCHARIDE GLUCOSIDASE"/>
    <property type="match status" value="1"/>
</dbReference>
<dbReference type="Pfam" id="PF22422">
    <property type="entry name" value="MGH1-like_GH"/>
    <property type="match status" value="1"/>
</dbReference>
<dbReference type="RefSeq" id="WP_022125744.1">
    <property type="nucleotide sequence ID" value="NZ_CALUHW010000005.1"/>
</dbReference>
<dbReference type="InterPro" id="IPR004888">
    <property type="entry name" value="Glycoside_hydrolase_63"/>
</dbReference>
<evidence type="ECO:0000259" key="4">
    <source>
        <dbReference type="Pfam" id="PF22422"/>
    </source>
</evidence>
<dbReference type="InterPro" id="IPR012341">
    <property type="entry name" value="6hp_glycosidase-like_sf"/>
</dbReference>
<dbReference type="Proteomes" id="UP000285864">
    <property type="component" value="Unassembled WGS sequence"/>
</dbReference>
<dbReference type="GO" id="GO:0006487">
    <property type="term" value="P:protein N-linked glycosylation"/>
    <property type="evidence" value="ECO:0007669"/>
    <property type="project" value="TreeGrafter"/>
</dbReference>
<keyword evidence="3" id="KW-0326">Glycosidase</keyword>
<evidence type="ECO:0000256" key="2">
    <source>
        <dbReference type="ARBA" id="ARBA00022801"/>
    </source>
</evidence>
<comment type="caution">
    <text evidence="5">The sequence shown here is derived from an EMBL/GenBank/DDBJ whole genome shotgun (WGS) entry which is preliminary data.</text>
</comment>
<evidence type="ECO:0000313" key="5">
    <source>
        <dbReference type="EMBL" id="RGR94796.1"/>
    </source>
</evidence>
<comment type="similarity">
    <text evidence="1">Belongs to the glycosyl hydrolase 63 family.</text>
</comment>